<dbReference type="InterPro" id="IPR006566">
    <property type="entry name" value="FBD"/>
</dbReference>
<feature type="domain" description="FBD" evidence="1">
    <location>
        <begin position="33"/>
        <end position="107"/>
    </location>
</feature>
<dbReference type="Pfam" id="PF08387">
    <property type="entry name" value="FBD"/>
    <property type="match status" value="1"/>
</dbReference>
<proteinExistence type="predicted"/>
<evidence type="ECO:0000313" key="2">
    <source>
        <dbReference type="EMBL" id="KAK3029747.1"/>
    </source>
</evidence>
<dbReference type="EMBL" id="JAVXUP010000366">
    <property type="protein sequence ID" value="KAK3029747.1"/>
    <property type="molecule type" value="Genomic_DNA"/>
</dbReference>
<comment type="caution">
    <text evidence="2">The sequence shown here is derived from an EMBL/GenBank/DDBJ whole genome shotgun (WGS) entry which is preliminary data.</text>
</comment>
<organism evidence="2 3">
    <name type="scientific">Escallonia herrerae</name>
    <dbReference type="NCBI Taxonomy" id="1293975"/>
    <lineage>
        <taxon>Eukaryota</taxon>
        <taxon>Viridiplantae</taxon>
        <taxon>Streptophyta</taxon>
        <taxon>Embryophyta</taxon>
        <taxon>Tracheophyta</taxon>
        <taxon>Spermatophyta</taxon>
        <taxon>Magnoliopsida</taxon>
        <taxon>eudicotyledons</taxon>
        <taxon>Gunneridae</taxon>
        <taxon>Pentapetalae</taxon>
        <taxon>asterids</taxon>
        <taxon>campanulids</taxon>
        <taxon>Escalloniales</taxon>
        <taxon>Escalloniaceae</taxon>
        <taxon>Escallonia</taxon>
    </lineage>
</organism>
<gene>
    <name evidence="2" type="ORF">RJ639_038024</name>
</gene>
<sequence length="132" mass="15148">MLRRTPVLQGIVIDSGCVSRDIIRDTCQEHEPSCLLSHRETFELRQFKGGEDEMELLRYILRSAKVLKKMTIESWFIEKASDVLEELLRTGLRRVPHGSTSCIKSECKLSALNTDSFLSRDSLECKVIDCKE</sequence>
<reference evidence="2" key="1">
    <citation type="submission" date="2022-12" db="EMBL/GenBank/DDBJ databases">
        <title>Draft genome assemblies for two species of Escallonia (Escalloniales).</title>
        <authorList>
            <person name="Chanderbali A."/>
            <person name="Dervinis C."/>
            <person name="Anghel I."/>
            <person name="Soltis D."/>
            <person name="Soltis P."/>
            <person name="Zapata F."/>
        </authorList>
    </citation>
    <scope>NUCLEOTIDE SEQUENCE</scope>
    <source>
        <strain evidence="2">UCBG64.0493</strain>
        <tissue evidence="2">Leaf</tissue>
    </source>
</reference>
<keyword evidence="3" id="KW-1185">Reference proteome</keyword>
<evidence type="ECO:0000259" key="1">
    <source>
        <dbReference type="SMART" id="SM00579"/>
    </source>
</evidence>
<dbReference type="AlphaFoldDB" id="A0AA89BAD1"/>
<dbReference type="SMART" id="SM00579">
    <property type="entry name" value="FBD"/>
    <property type="match status" value="1"/>
</dbReference>
<protein>
    <recommendedName>
        <fullName evidence="1">FBD domain-containing protein</fullName>
    </recommendedName>
</protein>
<name>A0AA89BAD1_9ASTE</name>
<evidence type="ECO:0000313" key="3">
    <source>
        <dbReference type="Proteomes" id="UP001188597"/>
    </source>
</evidence>
<dbReference type="Proteomes" id="UP001188597">
    <property type="component" value="Unassembled WGS sequence"/>
</dbReference>
<accession>A0AA89BAD1</accession>